<name>A0AAU8BF06_9VIBR</name>
<dbReference type="AlphaFoldDB" id="A0AAU8BF06"/>
<dbReference type="EMBL" id="CP115920">
    <property type="protein sequence ID" value="XCD14851.1"/>
    <property type="molecule type" value="Genomic_DNA"/>
</dbReference>
<reference evidence="1" key="1">
    <citation type="submission" date="2023-01" db="EMBL/GenBank/DDBJ databases">
        <title>Vibrio sp. CB1-14 genome sequencing.</title>
        <authorList>
            <person name="Otstavnykh N."/>
            <person name="Isaeva M."/>
            <person name="Meleshko D."/>
        </authorList>
    </citation>
    <scope>NUCLEOTIDE SEQUENCE</scope>
    <source>
        <strain evidence="1">CB1-14</strain>
    </source>
</reference>
<organism evidence="1">
    <name type="scientific">Vibrio chaetopteri</name>
    <dbReference type="NCBI Taxonomy" id="3016528"/>
    <lineage>
        <taxon>Bacteria</taxon>
        <taxon>Pseudomonadati</taxon>
        <taxon>Pseudomonadota</taxon>
        <taxon>Gammaproteobacteria</taxon>
        <taxon>Vibrionales</taxon>
        <taxon>Vibrionaceae</taxon>
        <taxon>Vibrio</taxon>
    </lineage>
</organism>
<dbReference type="KEGG" id="vck:PG915_09555"/>
<gene>
    <name evidence="1" type="ORF">PG915_09555</name>
</gene>
<sequence>MTLVAAWVRHNNQTKELYVSSDSRLSGGREWDIGAKVLDLGRGDAIIAFAGNTDNAYPLMLQLQNAVQMHPKMRSRGYDLTILRGHLLNIFNSMWRNISNLPFGQSRPDPAAVKFILAGYSWKVQDFRIWTVYFDNKNNEFRFRSASNHRKKGGGNKYFAFIGDDANLANERAYALLRERSRVEEIGMQMEPFEVLREFICDEGKPYIGGAPQIYKVYSHMNVLPYNIYWPSKDSGQVAFSGRALMPFERNEYLAFDPYTFEVEATKWPEPNEQNA</sequence>
<evidence type="ECO:0000313" key="1">
    <source>
        <dbReference type="EMBL" id="XCD14851.1"/>
    </source>
</evidence>
<accession>A0AAU8BF06</accession>
<protein>
    <submittedName>
        <fullName evidence="1">Uncharacterized protein</fullName>
    </submittedName>
</protein>
<proteinExistence type="predicted"/>
<dbReference type="RefSeq" id="WP_353496321.1">
    <property type="nucleotide sequence ID" value="NZ_CP115920.1"/>
</dbReference>